<protein>
    <submittedName>
        <fullName evidence="1">Holin</fullName>
    </submittedName>
</protein>
<evidence type="ECO:0000313" key="1">
    <source>
        <dbReference type="EMBL" id="CAK6596410.1"/>
    </source>
</evidence>
<organism evidence="1 2">
    <name type="scientific">Klebsiella phage vB_Kpl_K44PH129C1</name>
    <dbReference type="NCBI Taxonomy" id="3071657"/>
    <lineage>
        <taxon>Viruses</taxon>
        <taxon>Duplodnaviria</taxon>
        <taxon>Heunggongvirae</taxon>
        <taxon>Uroviricota</taxon>
        <taxon>Caudoviricetes</taxon>
        <taxon>Autographivirales</taxon>
        <taxon>Autosignataviridae</taxon>
        <taxon>Molineuxvirinae</taxon>
        <taxon>Ulipvirus</taxon>
        <taxon>Ulipvirus K44PH129C1</taxon>
    </lineage>
</organism>
<dbReference type="EMBL" id="OY978837">
    <property type="protein sequence ID" value="CAK6596410.1"/>
    <property type="molecule type" value="Genomic_DNA"/>
</dbReference>
<evidence type="ECO:0000313" key="2">
    <source>
        <dbReference type="Proteomes" id="UP001497442"/>
    </source>
</evidence>
<dbReference type="Proteomes" id="UP001497442">
    <property type="component" value="Chromosome"/>
</dbReference>
<gene>
    <name evidence="1" type="ORF">K44PH129C1_LOCUS8</name>
</gene>
<name>A0AAV1MED2_9CAUD</name>
<reference evidence="1 2" key="1">
    <citation type="submission" date="2023-10" db="EMBL/GenBank/DDBJ databases">
        <authorList>
            <person name="Robby Concha-Eloko"/>
            <person name="Pilar Barberan- Martinez"/>
            <person name="Rafael Sanjuan"/>
            <person name="Pilar Domingo-Calap"/>
        </authorList>
    </citation>
    <scope>NUCLEOTIDE SEQUENCE [LARGE SCALE GENOMIC DNA]</scope>
</reference>
<accession>A0AAV1MED2</accession>
<proteinExistence type="predicted"/>
<sequence>MERESVLMKFLKSKKVVGALLGLVAAGLSVGAGIDVGELSGVATEVVCQAVGCQ</sequence>
<keyword evidence="2" id="KW-1185">Reference proteome</keyword>